<evidence type="ECO:0000256" key="20">
    <source>
        <dbReference type="ARBA" id="ARBA00034003"/>
    </source>
</evidence>
<keyword evidence="15" id="KW-0233">DNA recombination</keyword>
<keyword evidence="4" id="KW-0808">Transferase</keyword>
<dbReference type="CDD" id="cd04862">
    <property type="entry name" value="PaeLigD_Pol_like"/>
    <property type="match status" value="1"/>
</dbReference>
<dbReference type="PATRIC" id="fig|1172194.4.peg.1230"/>
<dbReference type="PROSITE" id="PS50160">
    <property type="entry name" value="DNA_LIGASE_A3"/>
    <property type="match status" value="1"/>
</dbReference>
<keyword evidence="8" id="KW-0547">Nucleotide-binding</keyword>
<dbReference type="Pfam" id="PF04679">
    <property type="entry name" value="DNA_ligase_A_C"/>
    <property type="match status" value="1"/>
</dbReference>
<name>I8TC01_9GAMM</name>
<dbReference type="Gene3D" id="3.90.920.10">
    <property type="entry name" value="DNA primase, PRIM domain"/>
    <property type="match status" value="1"/>
</dbReference>
<dbReference type="InterPro" id="IPR033651">
    <property type="entry name" value="PaeLigD_Pol-like"/>
</dbReference>
<dbReference type="PANTHER" id="PTHR42705:SF2">
    <property type="entry name" value="BIFUNCTIONAL NON-HOMOLOGOUS END JOINING PROTEIN LIGD"/>
    <property type="match status" value="1"/>
</dbReference>
<feature type="compositionally biased region" description="Basic residues" evidence="21">
    <location>
        <begin position="1"/>
        <end position="10"/>
    </location>
</feature>
<accession>I8TC01</accession>
<keyword evidence="11" id="KW-0269">Exonuclease</keyword>
<dbReference type="NCBIfam" id="TIGR02778">
    <property type="entry name" value="ligD_pol"/>
    <property type="match status" value="1"/>
</dbReference>
<dbReference type="GO" id="GO:0005524">
    <property type="term" value="F:ATP binding"/>
    <property type="evidence" value="ECO:0007669"/>
    <property type="project" value="UniProtKB-KW"/>
</dbReference>
<dbReference type="Pfam" id="PF01068">
    <property type="entry name" value="DNA_ligase_A_M"/>
    <property type="match status" value="1"/>
</dbReference>
<dbReference type="GO" id="GO:0003887">
    <property type="term" value="F:DNA-directed DNA polymerase activity"/>
    <property type="evidence" value="ECO:0007669"/>
    <property type="project" value="UniProtKB-KW"/>
</dbReference>
<evidence type="ECO:0000256" key="13">
    <source>
        <dbReference type="ARBA" id="ARBA00022932"/>
    </source>
</evidence>
<evidence type="ECO:0000256" key="11">
    <source>
        <dbReference type="ARBA" id="ARBA00022839"/>
    </source>
</evidence>
<dbReference type="RefSeq" id="WP_007184234.1">
    <property type="nucleotide sequence ID" value="NZ_AKGD01000001.1"/>
</dbReference>
<dbReference type="Proteomes" id="UP000003704">
    <property type="component" value="Unassembled WGS sequence"/>
</dbReference>
<evidence type="ECO:0000256" key="14">
    <source>
        <dbReference type="ARBA" id="ARBA00023125"/>
    </source>
</evidence>
<dbReference type="Gene3D" id="3.30.1490.70">
    <property type="match status" value="1"/>
</dbReference>
<dbReference type="InterPro" id="IPR014144">
    <property type="entry name" value="LigD_PE_domain"/>
</dbReference>
<gene>
    <name evidence="23" type="ORF">WQQ_12800</name>
</gene>
<dbReference type="NCBIfam" id="TIGR02776">
    <property type="entry name" value="NHEJ_ligase_prk"/>
    <property type="match status" value="1"/>
</dbReference>
<dbReference type="InterPro" id="IPR014146">
    <property type="entry name" value="LigD_ligase_dom"/>
</dbReference>
<dbReference type="NCBIfam" id="TIGR02779">
    <property type="entry name" value="NHEJ_ligase_lig"/>
    <property type="match status" value="1"/>
</dbReference>
<dbReference type="InterPro" id="IPR012309">
    <property type="entry name" value="DNA_ligase_ATP-dep_C"/>
</dbReference>
<keyword evidence="7" id="KW-0479">Metal-binding</keyword>
<dbReference type="GO" id="GO:0006281">
    <property type="term" value="P:DNA repair"/>
    <property type="evidence" value="ECO:0007669"/>
    <property type="project" value="UniProtKB-KW"/>
</dbReference>
<dbReference type="CDD" id="cd07906">
    <property type="entry name" value="Adenylation_DNA_ligase_LigD_LigC"/>
    <property type="match status" value="1"/>
</dbReference>
<dbReference type="GO" id="GO:0046872">
    <property type="term" value="F:metal ion binding"/>
    <property type="evidence" value="ECO:0007669"/>
    <property type="project" value="UniProtKB-KW"/>
</dbReference>
<dbReference type="OrthoDB" id="9802472at2"/>
<dbReference type="GO" id="GO:0003677">
    <property type="term" value="F:DNA binding"/>
    <property type="evidence" value="ECO:0007669"/>
    <property type="project" value="UniProtKB-KW"/>
</dbReference>
<evidence type="ECO:0000259" key="22">
    <source>
        <dbReference type="PROSITE" id="PS50160"/>
    </source>
</evidence>
<keyword evidence="3" id="KW-0436">Ligase</keyword>
<dbReference type="Gene3D" id="2.40.50.140">
    <property type="entry name" value="Nucleic acid-binding proteins"/>
    <property type="match status" value="1"/>
</dbReference>
<dbReference type="NCBIfam" id="TIGR02777">
    <property type="entry name" value="LigD_PE_dom"/>
    <property type="match status" value="1"/>
</dbReference>
<comment type="catalytic activity">
    <reaction evidence="20">
        <text>ATP + (deoxyribonucleotide)n-3'-hydroxyl + 5'-phospho-(deoxyribonucleotide)m = (deoxyribonucleotide)n+m + AMP + diphosphate.</text>
        <dbReference type="EC" id="6.5.1.1"/>
    </reaction>
</comment>
<dbReference type="InterPro" id="IPR014145">
    <property type="entry name" value="LigD_pol_dom"/>
</dbReference>
<dbReference type="EC" id="6.5.1.1" evidence="2"/>
<keyword evidence="5" id="KW-0548">Nucleotidyltransferase</keyword>
<keyword evidence="17" id="KW-0464">Manganese</keyword>
<dbReference type="GO" id="GO:0003910">
    <property type="term" value="F:DNA ligase (ATP) activity"/>
    <property type="evidence" value="ECO:0007669"/>
    <property type="project" value="UniProtKB-EC"/>
</dbReference>
<dbReference type="InterPro" id="IPR052171">
    <property type="entry name" value="NHEJ_LigD"/>
</dbReference>
<evidence type="ECO:0000256" key="2">
    <source>
        <dbReference type="ARBA" id="ARBA00012727"/>
    </source>
</evidence>
<reference evidence="23 24" key="1">
    <citation type="journal article" date="2012" name="J. Bacteriol.">
        <title>Genome Sequence of n-Alkane-Degrading Hydrocarboniphaga effusa Strain AP103T (ATCC BAA-332T).</title>
        <authorList>
            <person name="Chang H.K."/>
            <person name="Zylstra G.J."/>
            <person name="Chae J.C."/>
        </authorList>
    </citation>
    <scope>NUCLEOTIDE SEQUENCE [LARGE SCALE GENOMIC DNA]</scope>
    <source>
        <strain evidence="23 24">AP103</strain>
    </source>
</reference>
<feature type="domain" description="ATP-dependent DNA ligase family profile" evidence="22">
    <location>
        <begin position="345"/>
        <end position="437"/>
    </location>
</feature>
<feature type="compositionally biased region" description="Basic and acidic residues" evidence="21">
    <location>
        <begin position="581"/>
        <end position="591"/>
    </location>
</feature>
<evidence type="ECO:0000256" key="1">
    <source>
        <dbReference type="ARBA" id="ARBA00001936"/>
    </source>
</evidence>
<evidence type="ECO:0000256" key="21">
    <source>
        <dbReference type="SAM" id="MobiDB-lite"/>
    </source>
</evidence>
<dbReference type="CDD" id="cd07971">
    <property type="entry name" value="OBF_DNA_ligase_LigD"/>
    <property type="match status" value="1"/>
</dbReference>
<dbReference type="EMBL" id="AKGD01000001">
    <property type="protein sequence ID" value="EIT71143.1"/>
    <property type="molecule type" value="Genomic_DNA"/>
</dbReference>
<dbReference type="NCBIfam" id="NF004628">
    <property type="entry name" value="PRK05972.1"/>
    <property type="match status" value="1"/>
</dbReference>
<evidence type="ECO:0000256" key="7">
    <source>
        <dbReference type="ARBA" id="ARBA00022723"/>
    </source>
</evidence>
<proteinExistence type="predicted"/>
<evidence type="ECO:0000256" key="18">
    <source>
        <dbReference type="ARBA" id="ARBA00023268"/>
    </source>
</evidence>
<dbReference type="Gene3D" id="3.30.470.30">
    <property type="entry name" value="DNA ligase/mRNA capping enzyme"/>
    <property type="match status" value="1"/>
</dbReference>
<dbReference type="SUPFAM" id="SSF56091">
    <property type="entry name" value="DNA ligase/mRNA capping enzyme, catalytic domain"/>
    <property type="match status" value="1"/>
</dbReference>
<evidence type="ECO:0000256" key="19">
    <source>
        <dbReference type="ARBA" id="ARBA00029943"/>
    </source>
</evidence>
<evidence type="ECO:0000256" key="16">
    <source>
        <dbReference type="ARBA" id="ARBA00023204"/>
    </source>
</evidence>
<feature type="region of interest" description="Disordered" evidence="21">
    <location>
        <begin position="563"/>
        <end position="600"/>
    </location>
</feature>
<evidence type="ECO:0000256" key="10">
    <source>
        <dbReference type="ARBA" id="ARBA00022801"/>
    </source>
</evidence>
<sequence>MATAAPRRRTPAALKRYNEKRRFDVTSEPRGEAAARSQGDAFVVQQHDATRMHYDFRLELDGVLLSWAVPKGPSLSPDDKRLAVQTEDHPIAYRNFEGNIPHGEYGGGPVIVWDRGRWKPEGDARAALKKGHLTFSLDGEKLKGRYSLVRTRTGSGAGPKQGPKSQWLLFKRSDEYVRSGPAAEITQREPNSVISGRTVKQVGEALSGKRRTTAASVPTRTAKAKAPTKAAAKQAGKASKLPSLSSIEPQLATLVDRPPSTGRWVYEIKYDGYRMLARLDRGKVQLRSRNQLDWTRTFPGIAAALSKLDVASAILDGEVCYVTADGRSSFQDLQRVLPRGGGEIRADQQKQLVFYVFDVLHHDGVDVRDEPLVDRKLRLKILLGKKPPWPLVYSDHIEGDGDTVLTQACASGLEGLIAKRRDAAYHSGRSADWLKLKCHRRQEFVIVGYTASQARTGFRSLLLGVREAKALRYCGKVGTGFDQALLEDIGARLQKLVTDEPAVSDPPRMRGVIWVKPQLVCEVEYTEVTRDGALRHPSFQGLREDKPARQVKREKAVPVAAIEKEEDMHATASEAGKPRRTKVEASPDRPRKQSSARSGDVVEIGGVRISHADRVMDEASGVTKRELAEYHELVGPLLLPYARKRPIALVRCPQGDAQQCFFQKHKLPGLGDEVKKARIAGNEVIYVESQRGILELVQFNAIEIHGWGATMDAPDKPDWIVIDLDPDTALEFSDVVEAALEVRDNLDRIGLASFVKTTGGKGLHVVVPLEPHAGWDSVKGFAQAIASAMAEQQPDRYVANMSKAKRKGRIFIDYLRNGQGATAVLPYSPRARPGATIAMPVEWKDIRRIDPKEFTVRSAERWLKKRKRDPWAELLTTRQRLPDLD</sequence>
<keyword evidence="10" id="KW-0378">Hydrolase</keyword>
<comment type="cofactor">
    <cofactor evidence="1">
        <name>Mn(2+)</name>
        <dbReference type="ChEBI" id="CHEBI:29035"/>
    </cofactor>
</comment>
<feature type="region of interest" description="Disordered" evidence="21">
    <location>
        <begin position="205"/>
        <end position="242"/>
    </location>
</feature>
<evidence type="ECO:0000256" key="9">
    <source>
        <dbReference type="ARBA" id="ARBA00022763"/>
    </source>
</evidence>
<evidence type="ECO:0000256" key="8">
    <source>
        <dbReference type="ARBA" id="ARBA00022741"/>
    </source>
</evidence>
<keyword evidence="18" id="KW-0511">Multifunctional enzyme</keyword>
<evidence type="ECO:0000256" key="6">
    <source>
        <dbReference type="ARBA" id="ARBA00022722"/>
    </source>
</evidence>
<keyword evidence="24" id="KW-1185">Reference proteome</keyword>
<comment type="caution">
    <text evidence="23">The sequence shown here is derived from an EMBL/GenBank/DDBJ whole genome shotgun (WGS) entry which is preliminary data.</text>
</comment>
<protein>
    <recommendedName>
        <fullName evidence="2">DNA ligase (ATP)</fullName>
        <ecNumber evidence="2">6.5.1.1</ecNumber>
    </recommendedName>
    <alternativeName>
        <fullName evidence="19">NHEJ DNA polymerase</fullName>
    </alternativeName>
</protein>
<keyword evidence="13" id="KW-0239">DNA-directed DNA polymerase</keyword>
<dbReference type="GO" id="GO:0004527">
    <property type="term" value="F:exonuclease activity"/>
    <property type="evidence" value="ECO:0007669"/>
    <property type="project" value="UniProtKB-KW"/>
</dbReference>
<evidence type="ECO:0000256" key="15">
    <source>
        <dbReference type="ARBA" id="ARBA00023172"/>
    </source>
</evidence>
<keyword evidence="6" id="KW-0540">Nuclease</keyword>
<dbReference type="STRING" id="1172194.WQQ_12800"/>
<evidence type="ECO:0000256" key="5">
    <source>
        <dbReference type="ARBA" id="ARBA00022695"/>
    </source>
</evidence>
<dbReference type="InterPro" id="IPR012340">
    <property type="entry name" value="NA-bd_OB-fold"/>
</dbReference>
<evidence type="ECO:0000256" key="12">
    <source>
        <dbReference type="ARBA" id="ARBA00022840"/>
    </source>
</evidence>
<keyword evidence="14" id="KW-0238">DNA-binding</keyword>
<feature type="region of interest" description="Disordered" evidence="21">
    <location>
        <begin position="1"/>
        <end position="39"/>
    </location>
</feature>
<evidence type="ECO:0000256" key="3">
    <source>
        <dbReference type="ARBA" id="ARBA00022598"/>
    </source>
</evidence>
<evidence type="ECO:0000256" key="4">
    <source>
        <dbReference type="ARBA" id="ARBA00022679"/>
    </source>
</evidence>
<dbReference type="InterPro" id="IPR012310">
    <property type="entry name" value="DNA_ligase_ATP-dep_cent"/>
</dbReference>
<evidence type="ECO:0000313" key="23">
    <source>
        <dbReference type="EMBL" id="EIT71143.1"/>
    </source>
</evidence>
<organism evidence="23 24">
    <name type="scientific">Hydrocarboniphaga effusa AP103</name>
    <dbReference type="NCBI Taxonomy" id="1172194"/>
    <lineage>
        <taxon>Bacteria</taxon>
        <taxon>Pseudomonadati</taxon>
        <taxon>Pseudomonadota</taxon>
        <taxon>Gammaproteobacteria</taxon>
        <taxon>Nevskiales</taxon>
        <taxon>Nevskiaceae</taxon>
        <taxon>Hydrocarboniphaga</taxon>
    </lineage>
</organism>
<dbReference type="Pfam" id="PF13298">
    <property type="entry name" value="LigD_N"/>
    <property type="match status" value="1"/>
</dbReference>
<dbReference type="GO" id="GO:0006310">
    <property type="term" value="P:DNA recombination"/>
    <property type="evidence" value="ECO:0007669"/>
    <property type="project" value="UniProtKB-KW"/>
</dbReference>
<dbReference type="SUPFAM" id="SSF50249">
    <property type="entry name" value="Nucleic acid-binding proteins"/>
    <property type="match status" value="1"/>
</dbReference>
<feature type="compositionally biased region" description="Basic and acidic residues" evidence="21">
    <location>
        <begin position="16"/>
        <end position="33"/>
    </location>
</feature>
<dbReference type="AlphaFoldDB" id="I8TC01"/>
<keyword evidence="16" id="KW-0234">DNA repair</keyword>
<evidence type="ECO:0000256" key="17">
    <source>
        <dbReference type="ARBA" id="ARBA00023211"/>
    </source>
</evidence>
<dbReference type="Pfam" id="PF21686">
    <property type="entry name" value="LigD_Prim-Pol"/>
    <property type="match status" value="1"/>
</dbReference>
<dbReference type="PANTHER" id="PTHR42705">
    <property type="entry name" value="BIFUNCTIONAL NON-HOMOLOGOUS END JOINING PROTEIN LIGD"/>
    <property type="match status" value="1"/>
</dbReference>
<keyword evidence="9" id="KW-0227">DNA damage</keyword>
<dbReference type="InterPro" id="IPR014143">
    <property type="entry name" value="NHEJ_ligase_prk"/>
</dbReference>
<keyword evidence="12" id="KW-0067">ATP-binding</keyword>
<feature type="compositionally biased region" description="Low complexity" evidence="21">
    <location>
        <begin position="224"/>
        <end position="240"/>
    </location>
</feature>
<evidence type="ECO:0000313" key="24">
    <source>
        <dbReference type="Proteomes" id="UP000003704"/>
    </source>
</evidence>